<dbReference type="PANTHER" id="PTHR16260">
    <property type="entry name" value="SIMILAR TO 1700123O20RIK PROTEIN"/>
    <property type="match status" value="1"/>
</dbReference>
<proteinExistence type="predicted"/>
<organism evidence="2">
    <name type="scientific">Bracon brevicornis</name>
    <dbReference type="NCBI Taxonomy" id="1563983"/>
    <lineage>
        <taxon>Eukaryota</taxon>
        <taxon>Metazoa</taxon>
        <taxon>Ecdysozoa</taxon>
        <taxon>Arthropoda</taxon>
        <taxon>Hexapoda</taxon>
        <taxon>Insecta</taxon>
        <taxon>Pterygota</taxon>
        <taxon>Neoptera</taxon>
        <taxon>Endopterygota</taxon>
        <taxon>Hymenoptera</taxon>
        <taxon>Apocrita</taxon>
        <taxon>Ichneumonoidea</taxon>
        <taxon>Braconidae</taxon>
        <taxon>Braconinae</taxon>
        <taxon>Bracon</taxon>
    </lineage>
</organism>
<dbReference type="InterPro" id="IPR028019">
    <property type="entry name" value="DUF4508"/>
</dbReference>
<sequence length="147" mass="17071">MSTQLSNQAQLRYLIEWFQEWSEMQRGDFLDILVACCGPPDLVNGLLSSIEKLMCNEESTRPPSLFQCRVKLFQEWCQNWSQQDKEFLLTSIKNIDPKFAERYERRLTNGNVEEEEEEEKEEVEENGLPESNACPSPVKVSSAEDES</sequence>
<gene>
    <name evidence="2" type="ORF">BBRV_LOCUS28527</name>
</gene>
<name>A0A6V7IN78_9HYME</name>
<reference evidence="2" key="1">
    <citation type="submission" date="2020-07" db="EMBL/GenBank/DDBJ databases">
        <authorList>
            <person name="Ferguson B K."/>
        </authorList>
    </citation>
    <scope>NUCLEOTIDE SEQUENCE</scope>
    <source>
        <strain evidence="2">L06</strain>
    </source>
</reference>
<protein>
    <submittedName>
        <fullName evidence="2">Uncharacterized protein</fullName>
    </submittedName>
</protein>
<dbReference type="EMBL" id="CADCXW020000007">
    <property type="protein sequence ID" value="CAD1540536.1"/>
    <property type="molecule type" value="Genomic_DNA"/>
</dbReference>
<evidence type="ECO:0000256" key="1">
    <source>
        <dbReference type="SAM" id="MobiDB-lite"/>
    </source>
</evidence>
<evidence type="ECO:0000313" key="2">
    <source>
        <dbReference type="EMBL" id="CAD1540536.1"/>
    </source>
</evidence>
<accession>A0A6V7IN78</accession>
<dbReference type="Pfam" id="PF14969">
    <property type="entry name" value="DUF4508"/>
    <property type="match status" value="1"/>
</dbReference>
<feature type="compositionally biased region" description="Acidic residues" evidence="1">
    <location>
        <begin position="112"/>
        <end position="127"/>
    </location>
</feature>
<dbReference type="AlphaFoldDB" id="A0A6V7IN78"/>
<feature type="region of interest" description="Disordered" evidence="1">
    <location>
        <begin position="106"/>
        <end position="147"/>
    </location>
</feature>
<dbReference type="PANTHER" id="PTHR16260:SF3">
    <property type="entry name" value="CHROMOSOME 14 OPEN READING FRAME 119-LIKE-RELATED"/>
    <property type="match status" value="1"/>
</dbReference>